<dbReference type="SUPFAM" id="SSF50494">
    <property type="entry name" value="Trypsin-like serine proteases"/>
    <property type="match status" value="1"/>
</dbReference>
<evidence type="ECO:0000259" key="4">
    <source>
        <dbReference type="PROSITE" id="PS50106"/>
    </source>
</evidence>
<sequence length="363" mass="39537">MFDIEKQTIDVVKKTAPAVVSIVISKLMPQVKQMALKPDFKAHGQFGIPLPEVPLEDDKKPHGNHPIELPGHDHMVKVGGGSGFIVHPDGLILTNKHVVYETDAEYMVLLNDEREFPAKVLSRDPINDVAVLKIEASNLPIVKIGNSDTIELGQTVIAIGNALGLFTNTVSKGIVSGLGRKISASLGQEGVIENLRHVIQTDVAINQGNSGGPLVNLEGEVVGINTAIIFGAQNIGFALPINWAKRDLDDLVRLGRIIRPYIGLRYVMLDKELKEKYSLAIDYGALVIKDHMPASKAVVPGSPADHAGIKENDIILEINGEKLTEKQELADVVEQHQVGDEITLTVLRGKETLTTKTRLEERK</sequence>
<dbReference type="SUPFAM" id="SSF50156">
    <property type="entry name" value="PDZ domain-like"/>
    <property type="match status" value="1"/>
</dbReference>
<accession>A0A1F8GUW1</accession>
<dbReference type="GO" id="GO:0006508">
    <property type="term" value="P:proteolysis"/>
    <property type="evidence" value="ECO:0007669"/>
    <property type="project" value="UniProtKB-KW"/>
</dbReference>
<comment type="caution">
    <text evidence="5">The sequence shown here is derived from an EMBL/GenBank/DDBJ whole genome shotgun (WGS) entry which is preliminary data.</text>
</comment>
<evidence type="ECO:0000256" key="3">
    <source>
        <dbReference type="ARBA" id="ARBA00022801"/>
    </source>
</evidence>
<dbReference type="InterPro" id="IPR001940">
    <property type="entry name" value="Peptidase_S1C"/>
</dbReference>
<evidence type="ECO:0000256" key="2">
    <source>
        <dbReference type="ARBA" id="ARBA00022670"/>
    </source>
</evidence>
<dbReference type="PRINTS" id="PR00834">
    <property type="entry name" value="PROTEASES2C"/>
</dbReference>
<evidence type="ECO:0000313" key="5">
    <source>
        <dbReference type="EMBL" id="OGN29071.1"/>
    </source>
</evidence>
<protein>
    <recommendedName>
        <fullName evidence="4">PDZ domain-containing protein</fullName>
    </recommendedName>
</protein>
<dbReference type="Gene3D" id="2.40.10.120">
    <property type="match status" value="1"/>
</dbReference>
<dbReference type="InterPro" id="IPR036034">
    <property type="entry name" value="PDZ_sf"/>
</dbReference>
<dbReference type="Pfam" id="PF13180">
    <property type="entry name" value="PDZ_2"/>
    <property type="match status" value="1"/>
</dbReference>
<evidence type="ECO:0000313" key="6">
    <source>
        <dbReference type="Proteomes" id="UP000179047"/>
    </source>
</evidence>
<keyword evidence="3" id="KW-0378">Hydrolase</keyword>
<evidence type="ECO:0000256" key="1">
    <source>
        <dbReference type="ARBA" id="ARBA00010541"/>
    </source>
</evidence>
<dbReference type="Proteomes" id="UP000179047">
    <property type="component" value="Unassembled WGS sequence"/>
</dbReference>
<name>A0A1F8GUW1_9BACT</name>
<dbReference type="InterPro" id="IPR001478">
    <property type="entry name" value="PDZ"/>
</dbReference>
<dbReference type="Pfam" id="PF13365">
    <property type="entry name" value="Trypsin_2"/>
    <property type="match status" value="1"/>
</dbReference>
<dbReference type="PANTHER" id="PTHR22939:SF129">
    <property type="entry name" value="SERINE PROTEASE HTRA2, MITOCHONDRIAL"/>
    <property type="match status" value="1"/>
</dbReference>
<dbReference type="EMBL" id="MGKP01000010">
    <property type="protein sequence ID" value="OGN29071.1"/>
    <property type="molecule type" value="Genomic_DNA"/>
</dbReference>
<dbReference type="Gene3D" id="2.30.42.10">
    <property type="match status" value="1"/>
</dbReference>
<dbReference type="SMART" id="SM00228">
    <property type="entry name" value="PDZ"/>
    <property type="match status" value="1"/>
</dbReference>
<dbReference type="GO" id="GO:0004252">
    <property type="term" value="F:serine-type endopeptidase activity"/>
    <property type="evidence" value="ECO:0007669"/>
    <property type="project" value="InterPro"/>
</dbReference>
<comment type="similarity">
    <text evidence="1">Belongs to the peptidase S1C family.</text>
</comment>
<dbReference type="CDD" id="cd06779">
    <property type="entry name" value="cpPDZ_Deg_HtrA-like"/>
    <property type="match status" value="1"/>
</dbReference>
<dbReference type="InterPro" id="IPR009003">
    <property type="entry name" value="Peptidase_S1_PA"/>
</dbReference>
<proteinExistence type="inferred from homology"/>
<gene>
    <name evidence="5" type="ORF">A3A33_00240</name>
</gene>
<feature type="domain" description="PDZ" evidence="4">
    <location>
        <begin position="266"/>
        <end position="350"/>
    </location>
</feature>
<organism evidence="5 6">
    <name type="scientific">Candidatus Yanofskybacteria bacterium RIFCSPLOWO2_01_FULL_49_25</name>
    <dbReference type="NCBI Taxonomy" id="1802701"/>
    <lineage>
        <taxon>Bacteria</taxon>
        <taxon>Candidatus Yanofskyibacteriota</taxon>
    </lineage>
</organism>
<dbReference type="AlphaFoldDB" id="A0A1F8GUW1"/>
<dbReference type="PANTHER" id="PTHR22939">
    <property type="entry name" value="SERINE PROTEASE FAMILY S1C HTRA-RELATED"/>
    <property type="match status" value="1"/>
</dbReference>
<dbReference type="PROSITE" id="PS50106">
    <property type="entry name" value="PDZ"/>
    <property type="match status" value="1"/>
</dbReference>
<dbReference type="STRING" id="1802701.A3A33_00240"/>
<reference evidence="5 6" key="1">
    <citation type="journal article" date="2016" name="Nat. Commun.">
        <title>Thousands of microbial genomes shed light on interconnected biogeochemical processes in an aquifer system.</title>
        <authorList>
            <person name="Anantharaman K."/>
            <person name="Brown C.T."/>
            <person name="Hug L.A."/>
            <person name="Sharon I."/>
            <person name="Castelle C.J."/>
            <person name="Probst A.J."/>
            <person name="Thomas B.C."/>
            <person name="Singh A."/>
            <person name="Wilkins M.J."/>
            <person name="Karaoz U."/>
            <person name="Brodie E.L."/>
            <person name="Williams K.H."/>
            <person name="Hubbard S.S."/>
            <person name="Banfield J.F."/>
        </authorList>
    </citation>
    <scope>NUCLEOTIDE SEQUENCE [LARGE SCALE GENOMIC DNA]</scope>
</reference>
<keyword evidence="2" id="KW-0645">Protease</keyword>